<organism evidence="1 2">
    <name type="scientific">Massilia aerilata</name>
    <dbReference type="NCBI Taxonomy" id="453817"/>
    <lineage>
        <taxon>Bacteria</taxon>
        <taxon>Pseudomonadati</taxon>
        <taxon>Pseudomonadota</taxon>
        <taxon>Betaproteobacteria</taxon>
        <taxon>Burkholderiales</taxon>
        <taxon>Oxalobacteraceae</taxon>
        <taxon>Telluria group</taxon>
        <taxon>Massilia</taxon>
    </lineage>
</organism>
<sequence length="117" mass="13509">MNTINVNAIANSHLQGEIEMRRGHVLRSYFKRQSRRQVRQRLEHDLRTNMAHHLAEAVEMMSVRGAQVDRNPVMVSTAKIIAFPSREQRPARSVLVVRKSARSPFERKQMHAELLAA</sequence>
<dbReference type="RefSeq" id="WP_379772758.1">
    <property type="nucleotide sequence ID" value="NZ_JBHSMZ010000014.1"/>
</dbReference>
<dbReference type="Proteomes" id="UP001596086">
    <property type="component" value="Unassembled WGS sequence"/>
</dbReference>
<name>A0ABW0S035_9BURK</name>
<accession>A0ABW0S035</accession>
<reference evidence="2" key="1">
    <citation type="journal article" date="2019" name="Int. J. Syst. Evol. Microbiol.">
        <title>The Global Catalogue of Microorganisms (GCM) 10K type strain sequencing project: providing services to taxonomists for standard genome sequencing and annotation.</title>
        <authorList>
            <consortium name="The Broad Institute Genomics Platform"/>
            <consortium name="The Broad Institute Genome Sequencing Center for Infectious Disease"/>
            <person name="Wu L."/>
            <person name="Ma J."/>
        </authorList>
    </citation>
    <scope>NUCLEOTIDE SEQUENCE [LARGE SCALE GENOMIC DNA]</scope>
    <source>
        <strain evidence="2">CGMCC 4.5798</strain>
    </source>
</reference>
<evidence type="ECO:0000313" key="1">
    <source>
        <dbReference type="EMBL" id="MFC5550331.1"/>
    </source>
</evidence>
<proteinExistence type="predicted"/>
<keyword evidence="2" id="KW-1185">Reference proteome</keyword>
<evidence type="ECO:0000313" key="2">
    <source>
        <dbReference type="Proteomes" id="UP001596086"/>
    </source>
</evidence>
<protein>
    <submittedName>
        <fullName evidence="1">Uncharacterized protein</fullName>
    </submittedName>
</protein>
<dbReference type="EMBL" id="JBHSMZ010000014">
    <property type="protein sequence ID" value="MFC5550331.1"/>
    <property type="molecule type" value="Genomic_DNA"/>
</dbReference>
<comment type="caution">
    <text evidence="1">The sequence shown here is derived from an EMBL/GenBank/DDBJ whole genome shotgun (WGS) entry which is preliminary data.</text>
</comment>
<gene>
    <name evidence="1" type="ORF">ACFPO9_17580</name>
</gene>